<protein>
    <submittedName>
        <fullName evidence="2">Uncharacterized protein</fullName>
    </submittedName>
</protein>
<comment type="caution">
    <text evidence="2">The sequence shown here is derived from an EMBL/GenBank/DDBJ whole genome shotgun (WGS) entry which is preliminary data.</text>
</comment>
<proteinExistence type="predicted"/>
<dbReference type="GeneID" id="89943518"/>
<sequence>MGVVLLPAAPAASMAVMSATLGRKDFVAVVDKRLSNGEGGVGAIPDFLVVAFAETFEQVAGDNGADVVVVHGEVCGMLGYCQRTVLCKRPRIAERPYRIMYEDLWVNDQGILCSPRATPSLGNARLRETASYSVTCVAPLQSVVGWHSATPRALLRMVQSGFRSSPQCTQPRESPRHLSPPSHVSSLADDESGRSRPLCSASCRRIQSEPSGARSDRKWFANRRIGSRLLRQPQLSLRRCHFRGSLGFAAFLVRKLVGKLVVPTSSCSLSHSWPPSLC</sequence>
<gene>
    <name evidence="2" type="ORF">N656DRAFT_90233</name>
</gene>
<organism evidence="2 3">
    <name type="scientific">Canariomyces notabilis</name>
    <dbReference type="NCBI Taxonomy" id="2074819"/>
    <lineage>
        <taxon>Eukaryota</taxon>
        <taxon>Fungi</taxon>
        <taxon>Dikarya</taxon>
        <taxon>Ascomycota</taxon>
        <taxon>Pezizomycotina</taxon>
        <taxon>Sordariomycetes</taxon>
        <taxon>Sordariomycetidae</taxon>
        <taxon>Sordariales</taxon>
        <taxon>Chaetomiaceae</taxon>
        <taxon>Canariomyces</taxon>
    </lineage>
</organism>
<evidence type="ECO:0000313" key="3">
    <source>
        <dbReference type="Proteomes" id="UP001302812"/>
    </source>
</evidence>
<dbReference type="EMBL" id="MU853342">
    <property type="protein sequence ID" value="KAK4112441.1"/>
    <property type="molecule type" value="Genomic_DNA"/>
</dbReference>
<dbReference type="RefSeq" id="XP_064670011.1">
    <property type="nucleotide sequence ID" value="XM_064819392.1"/>
</dbReference>
<evidence type="ECO:0000256" key="1">
    <source>
        <dbReference type="SAM" id="MobiDB-lite"/>
    </source>
</evidence>
<name>A0AAN6TDX2_9PEZI</name>
<evidence type="ECO:0000313" key="2">
    <source>
        <dbReference type="EMBL" id="KAK4112441.1"/>
    </source>
</evidence>
<reference evidence="2" key="1">
    <citation type="journal article" date="2023" name="Mol. Phylogenet. Evol.">
        <title>Genome-scale phylogeny and comparative genomics of the fungal order Sordariales.</title>
        <authorList>
            <person name="Hensen N."/>
            <person name="Bonometti L."/>
            <person name="Westerberg I."/>
            <person name="Brannstrom I.O."/>
            <person name="Guillou S."/>
            <person name="Cros-Aarteil S."/>
            <person name="Calhoun S."/>
            <person name="Haridas S."/>
            <person name="Kuo A."/>
            <person name="Mondo S."/>
            <person name="Pangilinan J."/>
            <person name="Riley R."/>
            <person name="LaButti K."/>
            <person name="Andreopoulos B."/>
            <person name="Lipzen A."/>
            <person name="Chen C."/>
            <person name="Yan M."/>
            <person name="Daum C."/>
            <person name="Ng V."/>
            <person name="Clum A."/>
            <person name="Steindorff A."/>
            <person name="Ohm R.A."/>
            <person name="Martin F."/>
            <person name="Silar P."/>
            <person name="Natvig D.O."/>
            <person name="Lalanne C."/>
            <person name="Gautier V."/>
            <person name="Ament-Velasquez S.L."/>
            <person name="Kruys A."/>
            <person name="Hutchinson M.I."/>
            <person name="Powell A.J."/>
            <person name="Barry K."/>
            <person name="Miller A.N."/>
            <person name="Grigoriev I.V."/>
            <person name="Debuchy R."/>
            <person name="Gladieux P."/>
            <person name="Hiltunen Thoren M."/>
            <person name="Johannesson H."/>
        </authorList>
    </citation>
    <scope>NUCLEOTIDE SEQUENCE</scope>
    <source>
        <strain evidence="2">CBS 508.74</strain>
    </source>
</reference>
<feature type="region of interest" description="Disordered" evidence="1">
    <location>
        <begin position="164"/>
        <end position="199"/>
    </location>
</feature>
<dbReference type="AlphaFoldDB" id="A0AAN6TDX2"/>
<accession>A0AAN6TDX2</accession>
<reference evidence="2" key="2">
    <citation type="submission" date="2023-05" db="EMBL/GenBank/DDBJ databases">
        <authorList>
            <consortium name="Lawrence Berkeley National Laboratory"/>
            <person name="Steindorff A."/>
            <person name="Hensen N."/>
            <person name="Bonometti L."/>
            <person name="Westerberg I."/>
            <person name="Brannstrom I.O."/>
            <person name="Guillou S."/>
            <person name="Cros-Aarteil S."/>
            <person name="Calhoun S."/>
            <person name="Haridas S."/>
            <person name="Kuo A."/>
            <person name="Mondo S."/>
            <person name="Pangilinan J."/>
            <person name="Riley R."/>
            <person name="Labutti K."/>
            <person name="Andreopoulos B."/>
            <person name="Lipzen A."/>
            <person name="Chen C."/>
            <person name="Yanf M."/>
            <person name="Daum C."/>
            <person name="Ng V."/>
            <person name="Clum A."/>
            <person name="Ohm R."/>
            <person name="Martin F."/>
            <person name="Silar P."/>
            <person name="Natvig D."/>
            <person name="Lalanne C."/>
            <person name="Gautier V."/>
            <person name="Ament-Velasquez S.L."/>
            <person name="Kruys A."/>
            <person name="Hutchinson M.I."/>
            <person name="Powell A.J."/>
            <person name="Barry K."/>
            <person name="Miller A.N."/>
            <person name="Grigoriev I.V."/>
            <person name="Debuchy R."/>
            <person name="Gladieux P."/>
            <person name="Thoren M.H."/>
            <person name="Johannesson H."/>
        </authorList>
    </citation>
    <scope>NUCLEOTIDE SEQUENCE</scope>
    <source>
        <strain evidence="2">CBS 508.74</strain>
    </source>
</reference>
<dbReference type="Proteomes" id="UP001302812">
    <property type="component" value="Unassembled WGS sequence"/>
</dbReference>
<keyword evidence="3" id="KW-1185">Reference proteome</keyword>